<evidence type="ECO:0000313" key="1">
    <source>
        <dbReference type="EMBL" id="GAA3974724.1"/>
    </source>
</evidence>
<evidence type="ECO:0000313" key="2">
    <source>
        <dbReference type="Proteomes" id="UP001501081"/>
    </source>
</evidence>
<comment type="caution">
    <text evidence="1">The sequence shown here is derived from an EMBL/GenBank/DDBJ whole genome shotgun (WGS) entry which is preliminary data.</text>
</comment>
<accession>A0ABP7Q3X7</accession>
<proteinExistence type="predicted"/>
<gene>
    <name evidence="1" type="ORF">GCM10022246_28920</name>
</gene>
<dbReference type="EMBL" id="BAABAK010000015">
    <property type="protein sequence ID" value="GAA3974724.1"/>
    <property type="molecule type" value="Genomic_DNA"/>
</dbReference>
<sequence>MIKGREVPFPKITNTYQEIFPLRERAKLTPSYTFYSGFKDPIATFNYQGDRFSILVYKINIDTNVFSLKNSLQLNYEDLPTASPDVVYNSSYKNNYIRFNDAEVKPEKISDLFLNIDGENIYEAETDSTYFLKLRYKSFSLRFSKDGIINASSKTASKLLWKQVPIELLFLKKKDAVFMLLLSPTDLDYKDLNQRILPNIIQQ</sequence>
<dbReference type="RefSeq" id="WP_344768186.1">
    <property type="nucleotide sequence ID" value="NZ_BAABAK010000015.1"/>
</dbReference>
<reference evidence="2" key="1">
    <citation type="journal article" date="2019" name="Int. J. Syst. Evol. Microbiol.">
        <title>The Global Catalogue of Microorganisms (GCM) 10K type strain sequencing project: providing services to taxonomists for standard genome sequencing and annotation.</title>
        <authorList>
            <consortium name="The Broad Institute Genomics Platform"/>
            <consortium name="The Broad Institute Genome Sequencing Center for Infectious Disease"/>
            <person name="Wu L."/>
            <person name="Ma J."/>
        </authorList>
    </citation>
    <scope>NUCLEOTIDE SEQUENCE [LARGE SCALE GENOMIC DNA]</scope>
    <source>
        <strain evidence="2">JCM 17338</strain>
    </source>
</reference>
<name>A0ABP7Q3X7_9SPHI</name>
<keyword evidence="2" id="KW-1185">Reference proteome</keyword>
<protein>
    <submittedName>
        <fullName evidence="1">Uncharacterized protein</fullName>
    </submittedName>
</protein>
<dbReference type="Proteomes" id="UP001501081">
    <property type="component" value="Unassembled WGS sequence"/>
</dbReference>
<organism evidence="1 2">
    <name type="scientific">Pedobacter ginsengiterrae</name>
    <dbReference type="NCBI Taxonomy" id="871696"/>
    <lineage>
        <taxon>Bacteria</taxon>
        <taxon>Pseudomonadati</taxon>
        <taxon>Bacteroidota</taxon>
        <taxon>Sphingobacteriia</taxon>
        <taxon>Sphingobacteriales</taxon>
        <taxon>Sphingobacteriaceae</taxon>
        <taxon>Pedobacter</taxon>
    </lineage>
</organism>